<dbReference type="AlphaFoldDB" id="A0A9N9A6W6"/>
<evidence type="ECO:0000313" key="2">
    <source>
        <dbReference type="Proteomes" id="UP000789572"/>
    </source>
</evidence>
<dbReference type="Proteomes" id="UP000789572">
    <property type="component" value="Unassembled WGS sequence"/>
</dbReference>
<gene>
    <name evidence="1" type="ORF">POCULU_LOCUS3586</name>
</gene>
<comment type="caution">
    <text evidence="1">The sequence shown here is derived from an EMBL/GenBank/DDBJ whole genome shotgun (WGS) entry which is preliminary data.</text>
</comment>
<name>A0A9N9A6W6_9GLOM</name>
<protein>
    <submittedName>
        <fullName evidence="1">4263_t:CDS:1</fullName>
    </submittedName>
</protein>
<reference evidence="1" key="1">
    <citation type="submission" date="2021-06" db="EMBL/GenBank/DDBJ databases">
        <authorList>
            <person name="Kallberg Y."/>
            <person name="Tangrot J."/>
            <person name="Rosling A."/>
        </authorList>
    </citation>
    <scope>NUCLEOTIDE SEQUENCE</scope>
    <source>
        <strain evidence="1">IA702</strain>
    </source>
</reference>
<accession>A0A9N9A6W6</accession>
<dbReference type="EMBL" id="CAJVPJ010000405">
    <property type="protein sequence ID" value="CAG8521322.1"/>
    <property type="molecule type" value="Genomic_DNA"/>
</dbReference>
<proteinExistence type="predicted"/>
<keyword evidence="2" id="KW-1185">Reference proteome</keyword>
<sequence length="48" mass="5238">MTMRLLSSKLCDSSFLVIAIGNSCLLLSRLLAVVPTKVIVMNETIDEV</sequence>
<evidence type="ECO:0000313" key="1">
    <source>
        <dbReference type="EMBL" id="CAG8521322.1"/>
    </source>
</evidence>
<organism evidence="1 2">
    <name type="scientific">Paraglomus occultum</name>
    <dbReference type="NCBI Taxonomy" id="144539"/>
    <lineage>
        <taxon>Eukaryota</taxon>
        <taxon>Fungi</taxon>
        <taxon>Fungi incertae sedis</taxon>
        <taxon>Mucoromycota</taxon>
        <taxon>Glomeromycotina</taxon>
        <taxon>Glomeromycetes</taxon>
        <taxon>Paraglomerales</taxon>
        <taxon>Paraglomeraceae</taxon>
        <taxon>Paraglomus</taxon>
    </lineage>
</organism>